<feature type="compositionally biased region" description="Acidic residues" evidence="10">
    <location>
        <begin position="440"/>
        <end position="451"/>
    </location>
</feature>
<dbReference type="PANTHER" id="PTHR12693:SF3">
    <property type="entry name" value="MENIN"/>
    <property type="match status" value="1"/>
</dbReference>
<organism evidence="11 12">
    <name type="scientific">Tegillarca granosa</name>
    <name type="common">Malaysian cockle</name>
    <name type="synonym">Anadara granosa</name>
    <dbReference type="NCBI Taxonomy" id="220873"/>
    <lineage>
        <taxon>Eukaryota</taxon>
        <taxon>Metazoa</taxon>
        <taxon>Spiralia</taxon>
        <taxon>Lophotrochozoa</taxon>
        <taxon>Mollusca</taxon>
        <taxon>Bivalvia</taxon>
        <taxon>Autobranchia</taxon>
        <taxon>Pteriomorphia</taxon>
        <taxon>Arcoida</taxon>
        <taxon>Arcoidea</taxon>
        <taxon>Arcidae</taxon>
        <taxon>Tegillarca</taxon>
    </lineage>
</organism>
<evidence type="ECO:0000256" key="1">
    <source>
        <dbReference type="ARBA" id="ARBA00004123"/>
    </source>
</evidence>
<keyword evidence="3" id="KW-0678">Repressor</keyword>
<comment type="caution">
    <text evidence="11">The sequence shown here is derived from an EMBL/GenBank/DDBJ whole genome shotgun (WGS) entry which is preliminary data.</text>
</comment>
<feature type="compositionally biased region" description="Basic residues" evidence="10">
    <location>
        <begin position="479"/>
        <end position="489"/>
    </location>
</feature>
<dbReference type="CDD" id="cd14456">
    <property type="entry name" value="Menin"/>
    <property type="match status" value="1"/>
</dbReference>
<dbReference type="PANTHER" id="PTHR12693">
    <property type="entry name" value="MENIN"/>
    <property type="match status" value="1"/>
</dbReference>
<evidence type="ECO:0000256" key="9">
    <source>
        <dbReference type="ARBA" id="ARBA00023242"/>
    </source>
</evidence>
<keyword evidence="12" id="KW-1185">Reference proteome</keyword>
<proteinExistence type="predicted"/>
<evidence type="ECO:0000256" key="8">
    <source>
        <dbReference type="ARBA" id="ARBA00023163"/>
    </source>
</evidence>
<dbReference type="EMBL" id="JARBDR010000657">
    <property type="protein sequence ID" value="KAJ8309119.1"/>
    <property type="molecule type" value="Genomic_DNA"/>
</dbReference>
<name>A0ABQ9EVN0_TEGGR</name>
<dbReference type="InterPro" id="IPR007747">
    <property type="entry name" value="Menin"/>
</dbReference>
<protein>
    <recommendedName>
        <fullName evidence="2">Menin</fullName>
    </recommendedName>
</protein>
<feature type="compositionally biased region" description="Basic and acidic residues" evidence="10">
    <location>
        <begin position="506"/>
        <end position="527"/>
    </location>
</feature>
<evidence type="ECO:0000256" key="7">
    <source>
        <dbReference type="ARBA" id="ARBA00023125"/>
    </source>
</evidence>
<sequence length="748" mass="84167">MAGFREREKQYFPLQKIQDVVDLFKDQLTTPDEPNLALLSIVLGLIENTLTVNRALPNHIDSSQSLEPIFPVVELSTVEALYTKFVTQIKRSVDLTKFPDGNATRELVKFVSDVVWSSLMRSYYKDKAHLQSLYSYLTGNKLDCFGVAFAVVAAFQVLEYKDVHLALSEDHAWVVFGEDLKDSAEVTWHGRGQPITVGVVDKSWLYLNGEPVICTRQMEVASIVSGINPSINATTDSVEMASLQQDLLWLLHDLGHLEKYPMALGNLGDLEEISPTPGRPPPLDLFEESIEANKKYYNNRHVYPYTYLGAYQYRNMNYKEALQAWADAASVVKTYNYNRQDEEIYKEFLEIANDLIPQMMKSAASDNAARIHHTSILYNPDCYSNFLRFYDGICEWEEDSPNPVLHITWANQLAFSLSKFDCSVRKLIALPGTGESSSSSEEDSEEDEEDEVNHNKDNKKDDKENITQTDDNKIEKVVKARGRRRKKGKTGKEVHVNNNSEESLEHDDRGEKKSSEIDSGKMNGKNEEQIKSVIEELVSKVGDEGQTETPNPNIAALAQACSESILNPEYLLGGGEPFTTSASTSTTTATTSTSDSKVDFNEFLSSKSNGSPFMGMTVDSMLKAESPADMMIFRKQPSSTRTPTPVSEEGNIDSNNDSVTQVIVENNSPLPEFESVELNLRSEKMRGLRKIFSSTKMNVSAIKLQLTAQSQVHFKRGRRGTEVELALHRKRPRQFRNAAYLVNYAVMY</sequence>
<keyword evidence="8" id="KW-0804">Transcription</keyword>
<evidence type="ECO:0000256" key="2">
    <source>
        <dbReference type="ARBA" id="ARBA00021162"/>
    </source>
</evidence>
<keyword evidence="7" id="KW-0238">DNA-binding</keyword>
<dbReference type="Proteomes" id="UP001217089">
    <property type="component" value="Unassembled WGS sequence"/>
</dbReference>
<evidence type="ECO:0000256" key="5">
    <source>
        <dbReference type="ARBA" id="ARBA00022853"/>
    </source>
</evidence>
<keyword evidence="4" id="KW-0597">Phosphoprotein</keyword>
<keyword evidence="9" id="KW-0539">Nucleus</keyword>
<keyword evidence="5" id="KW-0156">Chromatin regulator</keyword>
<evidence type="ECO:0000256" key="3">
    <source>
        <dbReference type="ARBA" id="ARBA00022491"/>
    </source>
</evidence>
<gene>
    <name evidence="11" type="ORF">KUTeg_013993</name>
</gene>
<feature type="region of interest" description="Disordered" evidence="10">
    <location>
        <begin position="431"/>
        <end position="527"/>
    </location>
</feature>
<comment type="subcellular location">
    <subcellularLocation>
        <location evidence="1">Nucleus</location>
    </subcellularLocation>
</comment>
<accession>A0ABQ9EVN0</accession>
<evidence type="ECO:0000313" key="11">
    <source>
        <dbReference type="EMBL" id="KAJ8309119.1"/>
    </source>
</evidence>
<feature type="compositionally biased region" description="Basic and acidic residues" evidence="10">
    <location>
        <begin position="452"/>
        <end position="478"/>
    </location>
</feature>
<dbReference type="Pfam" id="PF05053">
    <property type="entry name" value="Menin"/>
    <property type="match status" value="2"/>
</dbReference>
<evidence type="ECO:0000313" key="12">
    <source>
        <dbReference type="Proteomes" id="UP001217089"/>
    </source>
</evidence>
<reference evidence="11 12" key="1">
    <citation type="submission" date="2022-12" db="EMBL/GenBank/DDBJ databases">
        <title>Chromosome-level genome of Tegillarca granosa.</title>
        <authorList>
            <person name="Kim J."/>
        </authorList>
    </citation>
    <scope>NUCLEOTIDE SEQUENCE [LARGE SCALE GENOMIC DNA]</scope>
    <source>
        <strain evidence="11">Teg-2019</strain>
        <tissue evidence="11">Adductor muscle</tissue>
    </source>
</reference>
<evidence type="ECO:0000256" key="6">
    <source>
        <dbReference type="ARBA" id="ARBA00023015"/>
    </source>
</evidence>
<evidence type="ECO:0000256" key="10">
    <source>
        <dbReference type="SAM" id="MobiDB-lite"/>
    </source>
</evidence>
<evidence type="ECO:0000256" key="4">
    <source>
        <dbReference type="ARBA" id="ARBA00022553"/>
    </source>
</evidence>
<keyword evidence="6" id="KW-0805">Transcription regulation</keyword>